<dbReference type="GO" id="GO:0015627">
    <property type="term" value="C:type II protein secretion system complex"/>
    <property type="evidence" value="ECO:0007669"/>
    <property type="project" value="TreeGrafter"/>
</dbReference>
<evidence type="ECO:0000313" key="5">
    <source>
        <dbReference type="Proteomes" id="UP000094769"/>
    </source>
</evidence>
<dbReference type="RefSeq" id="WP_154723157.1">
    <property type="nucleotide sequence ID" value="NZ_MARB01000019.1"/>
</dbReference>
<dbReference type="Pfam" id="PF13629">
    <property type="entry name" value="T2SS-T3SS_pil_N"/>
    <property type="match status" value="1"/>
</dbReference>
<evidence type="ECO:0000259" key="2">
    <source>
        <dbReference type="Pfam" id="PF00263"/>
    </source>
</evidence>
<sequence>MISRVLKTVITLYMVMIATSVYAKNVDLFIGEVRILGKVSVDRVAIGQAGIIKLEILSTDELLVIGEKAGSTSLRLWNKDGSYSQYNFRVTEQDPEKRVRMDSMIRISVKMVEFRKSAISKLGIDWSTDLDGPTFATVGDFVTNSLFRSPTSAIDGTPLPLNMKPFASYFGIATALTSRINLLASDGDAVVLSEPVLSCVNGGTAKFISGGEYPIPVIGTNGGTSVEFKQYGIKLDISPRVNNEKQIYTTIKAEVSEIDTSTIVLDVPGILKNETETIVNVHSGQTIVISGLLKAKQGRGTSKVPGLGDLPVLGDLFKSNDIQHEMSEMVVFLTPEVVEIDDTYDQRAKNLMGVRNNAVNQLKKELEFSILD</sequence>
<dbReference type="PANTHER" id="PTHR30332:SF17">
    <property type="entry name" value="TYPE IV PILIATION SYSTEM PROTEIN DR_0774-RELATED"/>
    <property type="match status" value="1"/>
</dbReference>
<dbReference type="Pfam" id="PF00263">
    <property type="entry name" value="Secretin"/>
    <property type="match status" value="1"/>
</dbReference>
<protein>
    <submittedName>
        <fullName evidence="4">Type II secretion system protein D</fullName>
    </submittedName>
</protein>
<evidence type="ECO:0000313" key="4">
    <source>
        <dbReference type="EMBL" id="ODJ86610.1"/>
    </source>
</evidence>
<feature type="domain" description="Pilus formation protein N-terminal" evidence="3">
    <location>
        <begin position="23"/>
        <end position="90"/>
    </location>
</feature>
<dbReference type="InterPro" id="IPR001775">
    <property type="entry name" value="GspD/PilQ"/>
</dbReference>
<proteinExistence type="inferred from homology"/>
<feature type="domain" description="Type II/III secretion system secretin-like" evidence="2">
    <location>
        <begin position="183"/>
        <end position="339"/>
    </location>
</feature>
<comment type="caution">
    <text evidence="4">The sequence shown here is derived from an EMBL/GenBank/DDBJ whole genome shotgun (WGS) entry which is preliminary data.</text>
</comment>
<evidence type="ECO:0000256" key="1">
    <source>
        <dbReference type="RuleBase" id="RU004003"/>
    </source>
</evidence>
<keyword evidence="5" id="KW-1185">Reference proteome</keyword>
<comment type="similarity">
    <text evidence="1">Belongs to the bacterial secretin family.</text>
</comment>
<dbReference type="Proteomes" id="UP000094769">
    <property type="component" value="Unassembled WGS sequence"/>
</dbReference>
<evidence type="ECO:0000259" key="3">
    <source>
        <dbReference type="Pfam" id="PF13629"/>
    </source>
</evidence>
<dbReference type="InterPro" id="IPR004846">
    <property type="entry name" value="T2SS/T3SS_dom"/>
</dbReference>
<name>A0A7Z0VJ86_9GAMM</name>
<dbReference type="InterPro" id="IPR032789">
    <property type="entry name" value="T2SS-T3SS_pil_N"/>
</dbReference>
<gene>
    <name evidence="4" type="primary">outD</name>
    <name evidence="4" type="ORF">CODIS_30930</name>
</gene>
<dbReference type="GO" id="GO:0009306">
    <property type="term" value="P:protein secretion"/>
    <property type="evidence" value="ECO:0007669"/>
    <property type="project" value="InterPro"/>
</dbReference>
<dbReference type="EMBL" id="MARB01000019">
    <property type="protein sequence ID" value="ODJ86610.1"/>
    <property type="molecule type" value="Genomic_DNA"/>
</dbReference>
<dbReference type="PRINTS" id="PR00811">
    <property type="entry name" value="BCTERIALGSPD"/>
</dbReference>
<dbReference type="AlphaFoldDB" id="A0A7Z0VJ86"/>
<organism evidence="4 5">
    <name type="scientific">Candidatus Thiodiazotropha endolucinida</name>
    <dbReference type="NCBI Taxonomy" id="1655433"/>
    <lineage>
        <taxon>Bacteria</taxon>
        <taxon>Pseudomonadati</taxon>
        <taxon>Pseudomonadota</taxon>
        <taxon>Gammaproteobacteria</taxon>
        <taxon>Chromatiales</taxon>
        <taxon>Sedimenticolaceae</taxon>
        <taxon>Candidatus Thiodiazotropha</taxon>
    </lineage>
</organism>
<reference evidence="4 5" key="1">
    <citation type="submission" date="2016-06" db="EMBL/GenBank/DDBJ databases">
        <title>Genome sequence of endosymbiont of Candidatus Endolucinida thiodiazotropha.</title>
        <authorList>
            <person name="Poehlein A."/>
            <person name="Koenig S."/>
            <person name="Heiden S.E."/>
            <person name="Thuermer A."/>
            <person name="Voget S."/>
            <person name="Daniel R."/>
            <person name="Markert S."/>
            <person name="Gros O."/>
            <person name="Schweder T."/>
        </authorList>
    </citation>
    <scope>NUCLEOTIDE SEQUENCE [LARGE SCALE GENOMIC DNA]</scope>
    <source>
        <strain evidence="4 5">COS</strain>
    </source>
</reference>
<dbReference type="PANTHER" id="PTHR30332">
    <property type="entry name" value="PROBABLE GENERAL SECRETION PATHWAY PROTEIN D"/>
    <property type="match status" value="1"/>
</dbReference>
<dbReference type="OrthoDB" id="9775455at2"/>
<dbReference type="InterPro" id="IPR050810">
    <property type="entry name" value="Bact_Secretion_Sys_Channel"/>
</dbReference>
<accession>A0A7Z0VJ86</accession>